<feature type="chain" id="PRO_5045249788" evidence="1">
    <location>
        <begin position="22"/>
        <end position="274"/>
    </location>
</feature>
<comment type="caution">
    <text evidence="3">The sequence shown here is derived from an EMBL/GenBank/DDBJ whole genome shotgun (WGS) entry which is preliminary data.</text>
</comment>
<feature type="signal peptide" evidence="1">
    <location>
        <begin position="1"/>
        <end position="21"/>
    </location>
</feature>
<dbReference type="Gene3D" id="3.20.20.190">
    <property type="entry name" value="Phosphatidylinositol (PI) phosphodiesterase"/>
    <property type="match status" value="1"/>
</dbReference>
<dbReference type="PANTHER" id="PTHR46211">
    <property type="entry name" value="GLYCEROPHOSPHORYL DIESTER PHOSPHODIESTERASE"/>
    <property type="match status" value="1"/>
</dbReference>
<dbReference type="SUPFAM" id="SSF51695">
    <property type="entry name" value="PLC-like phosphodiesterases"/>
    <property type="match status" value="1"/>
</dbReference>
<dbReference type="InterPro" id="IPR017946">
    <property type="entry name" value="PLC-like_Pdiesterase_TIM-brl"/>
</dbReference>
<protein>
    <submittedName>
        <fullName evidence="3">Glycerophosphodiester phosphodiesterase family protein</fullName>
    </submittedName>
</protein>
<dbReference type="Proteomes" id="UP001141933">
    <property type="component" value="Unassembled WGS sequence"/>
</dbReference>
<evidence type="ECO:0000256" key="1">
    <source>
        <dbReference type="SAM" id="SignalP"/>
    </source>
</evidence>
<proteinExistence type="predicted"/>
<dbReference type="Pfam" id="PF03009">
    <property type="entry name" value="GDPD"/>
    <property type="match status" value="1"/>
</dbReference>
<feature type="domain" description="GP-PDE" evidence="2">
    <location>
        <begin position="28"/>
        <end position="274"/>
    </location>
</feature>
<reference evidence="3" key="1">
    <citation type="submission" date="2022-12" db="EMBL/GenBank/DDBJ databases">
        <title>Phocaeicola acetigenes sp. nov., isolated feces from a healthy human.</title>
        <authorList>
            <person name="Do H."/>
            <person name="Ha Y.B."/>
            <person name="Kim J.-S."/>
            <person name="Suh M.K."/>
            <person name="Kim H.S."/>
            <person name="Lee J.-S."/>
        </authorList>
    </citation>
    <scope>NUCLEOTIDE SEQUENCE</scope>
    <source>
        <strain evidence="3">KGMB11183</strain>
    </source>
</reference>
<dbReference type="PANTHER" id="PTHR46211:SF14">
    <property type="entry name" value="GLYCEROPHOSPHODIESTER PHOSPHODIESTERASE"/>
    <property type="match status" value="1"/>
</dbReference>
<keyword evidence="4" id="KW-1185">Reference proteome</keyword>
<dbReference type="EMBL" id="JAPZVM010000003">
    <property type="protein sequence ID" value="MCZ8372316.1"/>
    <property type="molecule type" value="Genomic_DNA"/>
</dbReference>
<dbReference type="PROSITE" id="PS51704">
    <property type="entry name" value="GP_PDE"/>
    <property type="match status" value="1"/>
</dbReference>
<evidence type="ECO:0000313" key="3">
    <source>
        <dbReference type="EMBL" id="MCZ8372316.1"/>
    </source>
</evidence>
<accession>A0ABT4PGZ1</accession>
<gene>
    <name evidence="3" type="ORF">O6P32_06280</name>
</gene>
<evidence type="ECO:0000313" key="4">
    <source>
        <dbReference type="Proteomes" id="UP001141933"/>
    </source>
</evidence>
<sequence length="274" mass="31943">MKQIYCLCILLSIFSSLRIQAADVDKQYHLIGHRGGVTENCCHPENSLAALDEAVERGYTGVEIDIRESKDGVLFLYHYATLERDYASKARCADLTWEEIQQLKPLHKEGKAPVSVEEYCRYAQGKITELMLDIKLDHPSQAFYEELYRILKETGFINHSYFIGHGNFFLGKGKITMLISEREEFFQKYGEKTKDYYFLFAGIDELNSRLIRWCQEHGIQIMACVNRPYKYPVTQQGLEEAFRDLEWLKSWGVTYYQIDSDYDRPFRSSTAPSL</sequence>
<organism evidence="3 4">
    <name type="scientific">Phocaeicola acetigenes</name>
    <dbReference type="NCBI Taxonomy" id="3016083"/>
    <lineage>
        <taxon>Bacteria</taxon>
        <taxon>Pseudomonadati</taxon>
        <taxon>Bacteroidota</taxon>
        <taxon>Bacteroidia</taxon>
        <taxon>Bacteroidales</taxon>
        <taxon>Bacteroidaceae</taxon>
        <taxon>Phocaeicola</taxon>
    </lineage>
</organism>
<evidence type="ECO:0000259" key="2">
    <source>
        <dbReference type="PROSITE" id="PS51704"/>
    </source>
</evidence>
<dbReference type="InterPro" id="IPR030395">
    <property type="entry name" value="GP_PDE_dom"/>
</dbReference>
<keyword evidence="1" id="KW-0732">Signal</keyword>
<dbReference type="RefSeq" id="WP_269877484.1">
    <property type="nucleotide sequence ID" value="NZ_JAPZVM010000003.1"/>
</dbReference>
<dbReference type="CDD" id="cd08566">
    <property type="entry name" value="GDPD_AtGDE_like"/>
    <property type="match status" value="1"/>
</dbReference>
<name>A0ABT4PGZ1_9BACT</name>